<dbReference type="SMART" id="SM00855">
    <property type="entry name" value="PGAM"/>
    <property type="match status" value="1"/>
</dbReference>
<dbReference type="InterPro" id="IPR029033">
    <property type="entry name" value="His_PPase_superfam"/>
</dbReference>
<name>A0A0D6JDR0_9HYPH</name>
<dbReference type="OrthoDB" id="8347407at2"/>
<dbReference type="SUPFAM" id="SSF53254">
    <property type="entry name" value="Phosphoglycerate mutase-like"/>
    <property type="match status" value="1"/>
</dbReference>
<dbReference type="InterPro" id="IPR013078">
    <property type="entry name" value="His_Pase_superF_clade-1"/>
</dbReference>
<dbReference type="KEGG" id="fiy:BN1229_v1_1439"/>
<dbReference type="EMBL" id="LN829119">
    <property type="protein sequence ID" value="CPR17834.1"/>
    <property type="molecule type" value="Genomic_DNA"/>
</dbReference>
<dbReference type="InterPro" id="IPR050275">
    <property type="entry name" value="PGM_Phosphatase"/>
</dbReference>
<dbReference type="Gene3D" id="3.40.50.1240">
    <property type="entry name" value="Phosphoglycerate mutase-like"/>
    <property type="match status" value="1"/>
</dbReference>
<sequence>MRQIDLLRHGETERKGVLLGRTDAVLSELGWQQFEKQTRNREYCIILTSPLKRAREPAEQLANARNVQTRRDKDWAELDFGAWDGKPVAELRKDAEIAQALDAFYRDPNASGPPGGENWTTLSDRIALALGRLLEAPDEGNALIVTHAGPMRAALSLACDIPLDRVWAHKIDYGTRITLRFGRVDGKFWGEIIEIVQP</sequence>
<proteinExistence type="predicted"/>
<dbReference type="KEGG" id="fil:BN1229_v1_1438"/>
<accession>A0A0D6JDR0</accession>
<dbReference type="Proteomes" id="UP000033187">
    <property type="component" value="Chromosome 1"/>
</dbReference>
<dbReference type="PANTHER" id="PTHR48100:SF1">
    <property type="entry name" value="HISTIDINE PHOSPHATASE FAMILY PROTEIN-RELATED"/>
    <property type="match status" value="1"/>
</dbReference>
<protein>
    <submittedName>
        <fullName evidence="1">Alpha-ribazole-5-phosphate phosphatase</fullName>
    </submittedName>
</protein>
<reference evidence="2" key="1">
    <citation type="submission" date="2015-02" db="EMBL/GenBank/DDBJ databases">
        <authorList>
            <person name="Chooi Y.-H."/>
        </authorList>
    </citation>
    <scope>NUCLEOTIDE SEQUENCE [LARGE SCALE GENOMIC DNA]</scope>
    <source>
        <strain evidence="2">strain Y</strain>
    </source>
</reference>
<organism evidence="1 2">
    <name type="scientific">Candidatus Filomicrobium marinum</name>
    <dbReference type="NCBI Taxonomy" id="1608628"/>
    <lineage>
        <taxon>Bacteria</taxon>
        <taxon>Pseudomonadati</taxon>
        <taxon>Pseudomonadota</taxon>
        <taxon>Alphaproteobacteria</taxon>
        <taxon>Hyphomicrobiales</taxon>
        <taxon>Hyphomicrobiaceae</taxon>
        <taxon>Filomicrobium</taxon>
    </lineage>
</organism>
<dbReference type="Pfam" id="PF00300">
    <property type="entry name" value="His_Phos_1"/>
    <property type="match status" value="1"/>
</dbReference>
<dbReference type="GO" id="GO:0016791">
    <property type="term" value="F:phosphatase activity"/>
    <property type="evidence" value="ECO:0007669"/>
    <property type="project" value="TreeGrafter"/>
</dbReference>
<gene>
    <name evidence="1" type="ORF">YBN1229_v1_1439</name>
</gene>
<dbReference type="CDD" id="cd07067">
    <property type="entry name" value="HP_PGM_like"/>
    <property type="match status" value="1"/>
</dbReference>
<evidence type="ECO:0000313" key="1">
    <source>
        <dbReference type="EMBL" id="CPR17834.1"/>
    </source>
</evidence>
<keyword evidence="2" id="KW-1185">Reference proteome</keyword>
<dbReference type="AlphaFoldDB" id="A0A0D6JDR0"/>
<dbReference type="RefSeq" id="WP_046477492.1">
    <property type="nucleotide sequence ID" value="NZ_LN829118.1"/>
</dbReference>
<dbReference type="PANTHER" id="PTHR48100">
    <property type="entry name" value="BROAD-SPECIFICITY PHOSPHATASE YOR283W-RELATED"/>
    <property type="match status" value="1"/>
</dbReference>
<dbReference type="GO" id="GO:0005737">
    <property type="term" value="C:cytoplasm"/>
    <property type="evidence" value="ECO:0007669"/>
    <property type="project" value="TreeGrafter"/>
</dbReference>
<evidence type="ECO:0000313" key="2">
    <source>
        <dbReference type="Proteomes" id="UP000033187"/>
    </source>
</evidence>